<organism evidence="1 2">
    <name type="scientific">Staphylococcus hyicus</name>
    <dbReference type="NCBI Taxonomy" id="1284"/>
    <lineage>
        <taxon>Bacteria</taxon>
        <taxon>Bacillati</taxon>
        <taxon>Bacillota</taxon>
        <taxon>Bacilli</taxon>
        <taxon>Bacillales</taxon>
        <taxon>Staphylococcaceae</taxon>
        <taxon>Staphylococcus</taxon>
    </lineage>
</organism>
<sequence>MSNFQVVRLINQEKFIINNNVCGDFKRNDYVEVLRVESPYKILARVSEVYDKYIVCHTVGASKVFYGEKVRVLQ</sequence>
<protein>
    <submittedName>
        <fullName evidence="1">Uncharacterized protein</fullName>
    </submittedName>
</protein>
<dbReference type="Proteomes" id="UP001234913">
    <property type="component" value="Chromosome"/>
</dbReference>
<evidence type="ECO:0000313" key="1">
    <source>
        <dbReference type="EMBL" id="XKR68496.1"/>
    </source>
</evidence>
<reference evidence="1" key="1">
    <citation type="submission" date="2024-09" db="EMBL/GenBank/DDBJ databases">
        <authorList>
            <person name="Gagne-Thivierge C."/>
        </authorList>
    </citation>
    <scope>NUCLEOTIDE SEQUENCE</scope>
    <source>
        <strain evidence="1">SC310</strain>
    </source>
</reference>
<proteinExistence type="predicted"/>
<accession>A0ACD5FL50</accession>
<name>A0ACD5FL50_STAHY</name>
<gene>
    <name evidence="1" type="ORF">QUC96_008520</name>
</gene>
<evidence type="ECO:0000313" key="2">
    <source>
        <dbReference type="Proteomes" id="UP001234913"/>
    </source>
</evidence>
<keyword evidence="2" id="KW-1185">Reference proteome</keyword>
<dbReference type="EMBL" id="CP171742">
    <property type="protein sequence ID" value="XKR68496.1"/>
    <property type="molecule type" value="Genomic_DNA"/>
</dbReference>